<dbReference type="InterPro" id="IPR050953">
    <property type="entry name" value="N4_N6_ade-DNA_methylase"/>
</dbReference>
<dbReference type="AlphaFoldDB" id="A0A6A8GEF5"/>
<keyword evidence="7" id="KW-0255">Endonuclease</keyword>
<evidence type="ECO:0000256" key="2">
    <source>
        <dbReference type="ARBA" id="ARBA00022603"/>
    </source>
</evidence>
<comment type="catalytic activity">
    <reaction evidence="5">
        <text>a 2'-deoxyadenosine in DNA + S-adenosyl-L-methionine = an N(6)-methyl-2'-deoxyadenosine in DNA + S-adenosyl-L-homocysteine + H(+)</text>
        <dbReference type="Rhea" id="RHEA:15197"/>
        <dbReference type="Rhea" id="RHEA-COMP:12418"/>
        <dbReference type="Rhea" id="RHEA-COMP:12419"/>
        <dbReference type="ChEBI" id="CHEBI:15378"/>
        <dbReference type="ChEBI" id="CHEBI:57856"/>
        <dbReference type="ChEBI" id="CHEBI:59789"/>
        <dbReference type="ChEBI" id="CHEBI:90615"/>
        <dbReference type="ChEBI" id="CHEBI:90616"/>
        <dbReference type="EC" id="2.1.1.72"/>
    </reaction>
</comment>
<dbReference type="Gene3D" id="3.40.50.150">
    <property type="entry name" value="Vaccinia Virus protein VP39"/>
    <property type="match status" value="1"/>
</dbReference>
<accession>A0A6A8GEF5</accession>
<keyword evidence="3" id="KW-0808">Transferase</keyword>
<keyword evidence="2" id="KW-0489">Methyltransferase</keyword>
<dbReference type="Proteomes" id="UP000439022">
    <property type="component" value="Unassembled WGS sequence"/>
</dbReference>
<dbReference type="PANTHER" id="PTHR33841">
    <property type="entry name" value="DNA METHYLTRANSFERASE YEEA-RELATED"/>
    <property type="match status" value="1"/>
</dbReference>
<dbReference type="GO" id="GO:0006304">
    <property type="term" value="P:DNA modification"/>
    <property type="evidence" value="ECO:0007669"/>
    <property type="project" value="InterPro"/>
</dbReference>
<dbReference type="InterPro" id="IPR011639">
    <property type="entry name" value="MethylTrfase_TaqI-like_dom"/>
</dbReference>
<dbReference type="GO" id="GO:0032259">
    <property type="term" value="P:methylation"/>
    <property type="evidence" value="ECO:0007669"/>
    <property type="project" value="UniProtKB-KW"/>
</dbReference>
<feature type="domain" description="Type II methyltransferase M.TaqI-like" evidence="6">
    <location>
        <begin position="49"/>
        <end position="241"/>
    </location>
</feature>
<dbReference type="Pfam" id="PF07669">
    <property type="entry name" value="Eco57I"/>
    <property type="match status" value="1"/>
</dbReference>
<evidence type="ECO:0000259" key="6">
    <source>
        <dbReference type="Pfam" id="PF07669"/>
    </source>
</evidence>
<evidence type="ECO:0000256" key="3">
    <source>
        <dbReference type="ARBA" id="ARBA00022679"/>
    </source>
</evidence>
<reference evidence="7 8" key="1">
    <citation type="submission" date="2019-11" db="EMBL/GenBank/DDBJ databases">
        <title>Whole genome sequence of Haloferax sp. MBLA0076.</title>
        <authorList>
            <person name="Seo M.-J."/>
            <person name="Cho E.-S."/>
        </authorList>
    </citation>
    <scope>NUCLEOTIDE SEQUENCE [LARGE SCALE GENOMIC DNA]</scope>
    <source>
        <strain evidence="7 8">MBLA0076</strain>
    </source>
</reference>
<dbReference type="GO" id="GO:0009007">
    <property type="term" value="F:site-specific DNA-methyltransferase (adenine-specific) activity"/>
    <property type="evidence" value="ECO:0007669"/>
    <property type="project" value="UniProtKB-EC"/>
</dbReference>
<keyword evidence="7" id="KW-0378">Hydrolase</keyword>
<evidence type="ECO:0000256" key="4">
    <source>
        <dbReference type="ARBA" id="ARBA00022691"/>
    </source>
</evidence>
<dbReference type="EC" id="2.1.1.72" evidence="1"/>
<organism evidence="7 8">
    <name type="scientific">Haloferax litoreum</name>
    <dbReference type="NCBI Taxonomy" id="2666140"/>
    <lineage>
        <taxon>Archaea</taxon>
        <taxon>Methanobacteriati</taxon>
        <taxon>Methanobacteriota</taxon>
        <taxon>Stenosarchaea group</taxon>
        <taxon>Halobacteria</taxon>
        <taxon>Halobacteriales</taxon>
        <taxon>Haloferacaceae</taxon>
        <taxon>Haloferax</taxon>
    </lineage>
</organism>
<dbReference type="SUPFAM" id="SSF53335">
    <property type="entry name" value="S-adenosyl-L-methionine-dependent methyltransferases"/>
    <property type="match status" value="1"/>
</dbReference>
<dbReference type="PANTHER" id="PTHR33841:SF1">
    <property type="entry name" value="DNA METHYLTRANSFERASE A"/>
    <property type="match status" value="1"/>
</dbReference>
<dbReference type="InterPro" id="IPR029063">
    <property type="entry name" value="SAM-dependent_MTases_sf"/>
</dbReference>
<comment type="caution">
    <text evidence="7">The sequence shown here is derived from an EMBL/GenBank/DDBJ whole genome shotgun (WGS) entry which is preliminary data.</text>
</comment>
<sequence>MYLQCLEYFQALRDDRPWELPGRIEDELDTIDATDGTVTLYAKKQIILHNLYGVDIDDGAVEICKLRLWLSMVADIENNPKEVEPLPNIDFNIRQGNSLVGQTDASIVSNERGDSDLGSWEKKARFEDVKEAITNHKNAETSKDAKKWRNEAESRIEKHRDKFDQILRREFQQAGFDDITVDQLREWSPYHWPLEFPDVFEEGGFGVIIGNPPWDMLYTNRDEFFRRYDEQFGKYQSDKKDDVMDELLTDETIAQEWERYQDQMEIRADYFSQSETYKLQSPVVDGRKMPTKNDLSALFLERIFDLSSDDVRVSLLLPGTILGGVMGKDLRTHLLDNTDIQDIVGFENKGIFPEIGSMYRFAILSFEYGGRTTQMKGIFNQTDEKAVYDVDDLAAVIPREVLVRYSPKTGIFPFVRSQQEVNVLDKVVKHPQLGEEIDNAWSVDVLTKELVESTDQEYLLTSPDNADYPVYGGKNIQQFEYDNSHTTNLKGPKYWSRGMYDPENSAHYRVREKKFNRGNLKKAIYEEFGGEDTSKSQVQFVDDLLEEYRGHGLEQDDVLLDCSEYRIGIRDISRARNERTIMAAVLPKEVVCLHTINTLKPFRIEPEESHLSESPLRSVYERRFTDLEIFAATGLLNSIPFDFLMRTKVESHIVKRELLESQLPRLSSGDDWFRFISERAARLNCYGDAFEDMRQRLGNIEPAIEQEEREHLQAEIDAAAFHAYGLDRRDTEFVLEDFHRVGNPRKMTEDYFDLVFEKFDELAESGPYP</sequence>
<evidence type="ECO:0000256" key="5">
    <source>
        <dbReference type="ARBA" id="ARBA00047942"/>
    </source>
</evidence>
<keyword evidence="4" id="KW-0949">S-adenosyl-L-methionine</keyword>
<evidence type="ECO:0000313" key="7">
    <source>
        <dbReference type="EMBL" id="MRX20882.1"/>
    </source>
</evidence>
<keyword evidence="8" id="KW-1185">Reference proteome</keyword>
<proteinExistence type="predicted"/>
<dbReference type="EMBL" id="WKJO01000001">
    <property type="protein sequence ID" value="MRX20882.1"/>
    <property type="molecule type" value="Genomic_DNA"/>
</dbReference>
<gene>
    <name evidence="7" type="ORF">GJR96_02740</name>
</gene>
<evidence type="ECO:0000313" key="8">
    <source>
        <dbReference type="Proteomes" id="UP000439022"/>
    </source>
</evidence>
<keyword evidence="7" id="KW-0540">Nuclease</keyword>
<dbReference type="GO" id="GO:0004519">
    <property type="term" value="F:endonuclease activity"/>
    <property type="evidence" value="ECO:0007669"/>
    <property type="project" value="UniProtKB-KW"/>
</dbReference>
<evidence type="ECO:0000256" key="1">
    <source>
        <dbReference type="ARBA" id="ARBA00011900"/>
    </source>
</evidence>
<name>A0A6A8GEF5_9EURY</name>
<protein>
    <recommendedName>
        <fullName evidence="1">site-specific DNA-methyltransferase (adenine-specific)</fullName>
        <ecNumber evidence="1">2.1.1.72</ecNumber>
    </recommendedName>
</protein>